<sequence>MPTASIGVRRYNGPLIAPDLLSGQNTLLLSTFSAQTTGTLADNEGTLSNADSGISTFDGNSLTYVGSGTVQAGISVAGVIVPTGPAVDVVVFDAGGETYFHFPDGPPTALSAVAMIVTIDSDPYEVFPNPYLGDAAVNTFHGDNFANIMTGEGN</sequence>
<proteinExistence type="predicted"/>
<dbReference type="AlphaFoldDB" id="A0A501WRS3"/>
<organism evidence="1 2">
    <name type="scientific">Amaricoccus solimangrovi</name>
    <dbReference type="NCBI Taxonomy" id="2589815"/>
    <lineage>
        <taxon>Bacteria</taxon>
        <taxon>Pseudomonadati</taxon>
        <taxon>Pseudomonadota</taxon>
        <taxon>Alphaproteobacteria</taxon>
        <taxon>Rhodobacterales</taxon>
        <taxon>Paracoccaceae</taxon>
        <taxon>Amaricoccus</taxon>
    </lineage>
</organism>
<dbReference type="EMBL" id="VFRP01000003">
    <property type="protein sequence ID" value="TPE52453.1"/>
    <property type="molecule type" value="Genomic_DNA"/>
</dbReference>
<evidence type="ECO:0000313" key="2">
    <source>
        <dbReference type="Proteomes" id="UP000319255"/>
    </source>
</evidence>
<protein>
    <submittedName>
        <fullName evidence="1">Uncharacterized protein</fullName>
    </submittedName>
</protein>
<name>A0A501WRS3_9RHOB</name>
<evidence type="ECO:0000313" key="1">
    <source>
        <dbReference type="EMBL" id="TPE52453.1"/>
    </source>
</evidence>
<dbReference type="Proteomes" id="UP000319255">
    <property type="component" value="Unassembled WGS sequence"/>
</dbReference>
<gene>
    <name evidence="1" type="ORF">FJM51_04535</name>
</gene>
<reference evidence="1 2" key="1">
    <citation type="submission" date="2019-06" db="EMBL/GenBank/DDBJ databases">
        <title>A novel bacterium of genus Amaricoccus, isolated from marine sediment.</title>
        <authorList>
            <person name="Huang H."/>
            <person name="Mo K."/>
            <person name="Hu Y."/>
        </authorList>
    </citation>
    <scope>NUCLEOTIDE SEQUENCE [LARGE SCALE GENOMIC DNA]</scope>
    <source>
        <strain evidence="1 2">HB172011</strain>
    </source>
</reference>
<feature type="non-terminal residue" evidence="1">
    <location>
        <position position="154"/>
    </location>
</feature>
<accession>A0A501WRS3</accession>
<dbReference type="OrthoDB" id="6305173at2"/>
<keyword evidence="2" id="KW-1185">Reference proteome</keyword>
<comment type="caution">
    <text evidence="1">The sequence shown here is derived from an EMBL/GenBank/DDBJ whole genome shotgun (WGS) entry which is preliminary data.</text>
</comment>
<dbReference type="RefSeq" id="WP_140452937.1">
    <property type="nucleotide sequence ID" value="NZ_VFRP01000003.1"/>
</dbReference>